<dbReference type="PANTHER" id="PTHR12236">
    <property type="entry name" value="STRUCTURAL CONTITUENT OF CUTICLE"/>
    <property type="match status" value="1"/>
</dbReference>
<proteinExistence type="predicted"/>
<keyword evidence="6" id="KW-1185">Reference proteome</keyword>
<comment type="caution">
    <text evidence="5">The sequence shown here is derived from an EMBL/GenBank/DDBJ whole genome shotgun (WGS) entry which is preliminary data.</text>
</comment>
<dbReference type="GO" id="GO:0005615">
    <property type="term" value="C:extracellular space"/>
    <property type="evidence" value="ECO:0007669"/>
    <property type="project" value="TreeGrafter"/>
</dbReference>
<sequence length="259" mass="27295">HTYTRAGGMQVTRLAVLVVCLAGLTIGAPAKLGDIARSSQRPRGRTGGRSGGAGRLRGRSFNNRPANRGRSTLGGQQQEGYNYDEPPQQPANLYETPSNPPSPPPPGPPPPPATPPNALYETPASNPPSPPAARPPPPPPPARPPPPPARPPTQLYEEPSNNVPVQTPPDNYGPGPGPSPPQRPSDPAGPAPGGMMAGMPYDFEYGVSDPDSGNEYSRQENSDGNTVSGEYRVLLPDGRTQIVRYFDDGNGFNAEVTYE</sequence>
<feature type="compositionally biased region" description="Pro residues" evidence="3">
    <location>
        <begin position="175"/>
        <end position="190"/>
    </location>
</feature>
<dbReference type="InterPro" id="IPR051217">
    <property type="entry name" value="Insect_Cuticle_Struc_Prot"/>
</dbReference>
<dbReference type="Pfam" id="PF00379">
    <property type="entry name" value="Chitin_bind_4"/>
    <property type="match status" value="1"/>
</dbReference>
<name>A0AAV2RAZ9_MEGNR</name>
<dbReference type="GO" id="GO:0031012">
    <property type="term" value="C:extracellular matrix"/>
    <property type="evidence" value="ECO:0007669"/>
    <property type="project" value="TreeGrafter"/>
</dbReference>
<evidence type="ECO:0000256" key="1">
    <source>
        <dbReference type="ARBA" id="ARBA00022460"/>
    </source>
</evidence>
<dbReference type="Proteomes" id="UP001497623">
    <property type="component" value="Unassembled WGS sequence"/>
</dbReference>
<keyword evidence="1 2" id="KW-0193">Cuticle</keyword>
<feature type="compositionally biased region" description="Pro residues" evidence="3">
    <location>
        <begin position="125"/>
        <end position="151"/>
    </location>
</feature>
<dbReference type="InterPro" id="IPR000618">
    <property type="entry name" value="Insect_cuticle"/>
</dbReference>
<dbReference type="PROSITE" id="PS51155">
    <property type="entry name" value="CHIT_BIND_RR_2"/>
    <property type="match status" value="1"/>
</dbReference>
<evidence type="ECO:0000313" key="6">
    <source>
        <dbReference type="Proteomes" id="UP001497623"/>
    </source>
</evidence>
<dbReference type="EMBL" id="CAXKWB010017800">
    <property type="protein sequence ID" value="CAL4119831.1"/>
    <property type="molecule type" value="Genomic_DNA"/>
</dbReference>
<evidence type="ECO:0000256" key="4">
    <source>
        <dbReference type="SAM" id="SignalP"/>
    </source>
</evidence>
<dbReference type="AlphaFoldDB" id="A0AAV2RAZ9"/>
<evidence type="ECO:0000313" key="5">
    <source>
        <dbReference type="EMBL" id="CAL4119831.1"/>
    </source>
</evidence>
<accession>A0AAV2RAZ9</accession>
<feature type="chain" id="PRO_5043830880" description="Pro-resilin" evidence="4">
    <location>
        <begin position="28"/>
        <end position="259"/>
    </location>
</feature>
<evidence type="ECO:0008006" key="7">
    <source>
        <dbReference type="Google" id="ProtNLM"/>
    </source>
</evidence>
<feature type="non-terminal residue" evidence="5">
    <location>
        <position position="1"/>
    </location>
</feature>
<feature type="compositionally biased region" description="Pro residues" evidence="3">
    <location>
        <begin position="98"/>
        <end position="115"/>
    </location>
</feature>
<feature type="signal peptide" evidence="4">
    <location>
        <begin position="1"/>
        <end position="27"/>
    </location>
</feature>
<evidence type="ECO:0000256" key="3">
    <source>
        <dbReference type="SAM" id="MobiDB-lite"/>
    </source>
</evidence>
<feature type="region of interest" description="Disordered" evidence="3">
    <location>
        <begin position="37"/>
        <end position="230"/>
    </location>
</feature>
<keyword evidence="4" id="KW-0732">Signal</keyword>
<reference evidence="5 6" key="1">
    <citation type="submission" date="2024-05" db="EMBL/GenBank/DDBJ databases">
        <authorList>
            <person name="Wallberg A."/>
        </authorList>
    </citation>
    <scope>NUCLEOTIDE SEQUENCE [LARGE SCALE GENOMIC DNA]</scope>
</reference>
<gene>
    <name evidence="5" type="ORF">MNOR_LOCUS21798</name>
</gene>
<evidence type="ECO:0000256" key="2">
    <source>
        <dbReference type="PROSITE-ProRule" id="PRU00497"/>
    </source>
</evidence>
<organism evidence="5 6">
    <name type="scientific">Meganyctiphanes norvegica</name>
    <name type="common">Northern krill</name>
    <name type="synonym">Thysanopoda norvegica</name>
    <dbReference type="NCBI Taxonomy" id="48144"/>
    <lineage>
        <taxon>Eukaryota</taxon>
        <taxon>Metazoa</taxon>
        <taxon>Ecdysozoa</taxon>
        <taxon>Arthropoda</taxon>
        <taxon>Crustacea</taxon>
        <taxon>Multicrustacea</taxon>
        <taxon>Malacostraca</taxon>
        <taxon>Eumalacostraca</taxon>
        <taxon>Eucarida</taxon>
        <taxon>Euphausiacea</taxon>
        <taxon>Euphausiidae</taxon>
        <taxon>Meganyctiphanes</taxon>
    </lineage>
</organism>
<dbReference type="GO" id="GO:0042302">
    <property type="term" value="F:structural constituent of cuticle"/>
    <property type="evidence" value="ECO:0007669"/>
    <property type="project" value="UniProtKB-UniRule"/>
</dbReference>
<protein>
    <recommendedName>
        <fullName evidence="7">Pro-resilin</fullName>
    </recommendedName>
</protein>
<feature type="compositionally biased region" description="Polar residues" evidence="3">
    <location>
        <begin position="61"/>
        <end position="80"/>
    </location>
</feature>
<dbReference type="PANTHER" id="PTHR12236:SF79">
    <property type="entry name" value="CUTICULAR PROTEIN 50CB-RELATED"/>
    <property type="match status" value="1"/>
</dbReference>